<dbReference type="PANTHER" id="PTHR38795">
    <property type="entry name" value="DUF6604 DOMAIN-CONTAINING PROTEIN"/>
    <property type="match status" value="1"/>
</dbReference>
<dbReference type="Proteomes" id="UP000481861">
    <property type="component" value="Unassembled WGS sequence"/>
</dbReference>
<name>A0A7C8IHE9_9PLEO</name>
<keyword evidence="4" id="KW-1185">Reference proteome</keyword>
<dbReference type="OrthoDB" id="3793343at2759"/>
<dbReference type="AlphaFoldDB" id="A0A7C8IHE9"/>
<feature type="region of interest" description="Disordered" evidence="1">
    <location>
        <begin position="175"/>
        <end position="203"/>
    </location>
</feature>
<feature type="domain" description="DUF6604" evidence="2">
    <location>
        <begin position="11"/>
        <end position="272"/>
    </location>
</feature>
<comment type="caution">
    <text evidence="3">The sequence shown here is derived from an EMBL/GenBank/DDBJ whole genome shotgun (WGS) entry which is preliminary data.</text>
</comment>
<feature type="compositionally biased region" description="Low complexity" evidence="1">
    <location>
        <begin position="38"/>
        <end position="49"/>
    </location>
</feature>
<evidence type="ECO:0000259" key="2">
    <source>
        <dbReference type="Pfam" id="PF20253"/>
    </source>
</evidence>
<evidence type="ECO:0000256" key="1">
    <source>
        <dbReference type="SAM" id="MobiDB-lite"/>
    </source>
</evidence>
<dbReference type="Pfam" id="PF20253">
    <property type="entry name" value="DUF6604"/>
    <property type="match status" value="1"/>
</dbReference>
<gene>
    <name evidence="3" type="ORF">BDV95DRAFT_480836</name>
</gene>
<reference evidence="3 4" key="1">
    <citation type="submission" date="2020-01" db="EMBL/GenBank/DDBJ databases">
        <authorList>
            <consortium name="DOE Joint Genome Institute"/>
            <person name="Haridas S."/>
            <person name="Albert R."/>
            <person name="Binder M."/>
            <person name="Bloem J."/>
            <person name="Labutti K."/>
            <person name="Salamov A."/>
            <person name="Andreopoulos B."/>
            <person name="Baker S.E."/>
            <person name="Barry K."/>
            <person name="Bills G."/>
            <person name="Bluhm B.H."/>
            <person name="Cannon C."/>
            <person name="Castanera R."/>
            <person name="Culley D.E."/>
            <person name="Daum C."/>
            <person name="Ezra D."/>
            <person name="Gonzalez J.B."/>
            <person name="Henrissat B."/>
            <person name="Kuo A."/>
            <person name="Liang C."/>
            <person name="Lipzen A."/>
            <person name="Lutzoni F."/>
            <person name="Magnuson J."/>
            <person name="Mondo S."/>
            <person name="Nolan M."/>
            <person name="Ohm R."/>
            <person name="Pangilinan J."/>
            <person name="Park H.-J.H."/>
            <person name="Ramirez L."/>
            <person name="Alfaro M."/>
            <person name="Sun H."/>
            <person name="Tritt A."/>
            <person name="Yoshinaga Y."/>
            <person name="Zwiers L.-H.L."/>
            <person name="Turgeon B.G."/>
            <person name="Goodwin S.B."/>
            <person name="Spatafora J.W."/>
            <person name="Crous P.W."/>
            <person name="Grigoriev I.V."/>
        </authorList>
    </citation>
    <scope>NUCLEOTIDE SEQUENCE [LARGE SCALE GENOMIC DNA]</scope>
    <source>
        <strain evidence="3 4">CBS 611.86</strain>
    </source>
</reference>
<accession>A0A7C8IHE9</accession>
<dbReference type="PANTHER" id="PTHR38795:SF1">
    <property type="entry name" value="DUF6604 DOMAIN-CONTAINING PROTEIN"/>
    <property type="match status" value="1"/>
</dbReference>
<proteinExistence type="predicted"/>
<evidence type="ECO:0000313" key="4">
    <source>
        <dbReference type="Proteomes" id="UP000481861"/>
    </source>
</evidence>
<protein>
    <recommendedName>
        <fullName evidence="2">DUF6604 domain-containing protein</fullName>
    </recommendedName>
</protein>
<dbReference type="InterPro" id="IPR046539">
    <property type="entry name" value="DUF6604"/>
</dbReference>
<dbReference type="EMBL" id="JAADJZ010000002">
    <property type="protein sequence ID" value="KAF2877706.1"/>
    <property type="molecule type" value="Genomic_DNA"/>
</dbReference>
<organism evidence="3 4">
    <name type="scientific">Massariosphaeria phaeospora</name>
    <dbReference type="NCBI Taxonomy" id="100035"/>
    <lineage>
        <taxon>Eukaryota</taxon>
        <taxon>Fungi</taxon>
        <taxon>Dikarya</taxon>
        <taxon>Ascomycota</taxon>
        <taxon>Pezizomycotina</taxon>
        <taxon>Dothideomycetes</taxon>
        <taxon>Pleosporomycetidae</taxon>
        <taxon>Pleosporales</taxon>
        <taxon>Pleosporales incertae sedis</taxon>
        <taxon>Massariosphaeria</taxon>
    </lineage>
</organism>
<sequence>MASAFFSSNYRQYKQDTEYIAGWLAEGAQKAGYRRSTEPQPHQQQLRQPQQPPTPTTYRISVGEFVPMAETIANQQPKVVVPGALSRLFTRAIKARQKAAEWFGSSHENTIVDESNRTHAHFVDILQKVAAILRPLVPEPEPRKATQQRPHKSKPSATHKLSNVFSHLVVEDTHELDDTQGDENGASDTATKYDEPLESLPPVNPVEIHQDETEIEAEFFFAVQSFITTVHDVRDMVQETWFEYKDGKVDSIKASLIANTAIDLVRHAESEFDLLLKRPTKYPAQTFPVWSLPALLFLHQHPGFVEHNDILEFCLPSGLMMPRSQNCTHVYWCLWPVYSGLKYYLDATLRGKKPKTDVLNVSRSAFDPVNGAHEDAWRTIKLAEKFRHITVQHKSVVSIDEITRGMAYMFKSRTVPIWVTFGMQILLDVQDILGPSQVEAPFQELHDFLDYQIAATEALRQSWSLPFGTGDVEGPDLDFIASRLEQSKSISGDSCDSLRQNPFRCGLFRYDANVQLRESWLALEFQTAQICVMAHLYTATKLLHPTAPKWPDMEFLISVQDPDRLFFGGTPTTLGESHRKARLLLGQSSVHTTFNLRKGKRQRSGKQYKDRWIRDTSVLARIFNERTSWAVSDESVDTQVKLLNNKLQSPAELTRLAIKLGTTSKSLAFHLQKRRWRPYIEEHMDNENGPTAMLRDLSVWLDGDAVDLHFSWQALHEQCGKMWKHLIRSLLDDPDWDSRLSLNPGLGVYIIDYAAKDEVKWGRTATEDPSFARPLRKAFDAIQATILELQADNTSELGVFAVDDGTSGCSVRGGDVCLTRLMEEVKGFADMQFTLDKSDLLAGYANWPKDAMASSRVFKFIELAIKARYDEMMSIFRNQARYSLDELLGDECGMGDDFDGHDACDACANCPRCRRRDFLGHRYPGYYKPQRWDEHGHSSDSDDDGGL</sequence>
<feature type="region of interest" description="Disordered" evidence="1">
    <location>
        <begin position="31"/>
        <end position="56"/>
    </location>
</feature>
<evidence type="ECO:0000313" key="3">
    <source>
        <dbReference type="EMBL" id="KAF2877706.1"/>
    </source>
</evidence>